<proteinExistence type="predicted"/>
<dbReference type="Proteomes" id="UP000029990">
    <property type="component" value="Unassembled WGS sequence"/>
</dbReference>
<keyword evidence="2" id="KW-1185">Reference proteome</keyword>
<name>A0ABR4XA08_9MICO</name>
<gene>
    <name evidence="1" type="ORF">N798_15880</name>
</gene>
<comment type="caution">
    <text evidence="1">The sequence shown here is derived from an EMBL/GenBank/DDBJ whole genome shotgun (WGS) entry which is preliminary data.</text>
</comment>
<evidence type="ECO:0000313" key="2">
    <source>
        <dbReference type="Proteomes" id="UP000029990"/>
    </source>
</evidence>
<evidence type="ECO:0000313" key="1">
    <source>
        <dbReference type="EMBL" id="KGN29092.1"/>
    </source>
</evidence>
<dbReference type="EMBL" id="AVPI01000067">
    <property type="protein sequence ID" value="KGN29092.1"/>
    <property type="molecule type" value="Genomic_DNA"/>
</dbReference>
<accession>A0ABR4XA08</accession>
<protein>
    <submittedName>
        <fullName evidence="1">Uncharacterized protein</fullName>
    </submittedName>
</protein>
<sequence>MARVRAVDEQLLRRPLLPQRRDGLAQRGAVREASVGLHGERDCDVDRVDARASTTPTASATVVSV</sequence>
<reference evidence="1 2" key="1">
    <citation type="submission" date="2013-08" db="EMBL/GenBank/DDBJ databases">
        <title>The genome sequence of Knoellia flava.</title>
        <authorList>
            <person name="Zhu W."/>
            <person name="Wang G."/>
        </authorList>
    </citation>
    <scope>NUCLEOTIDE SEQUENCE [LARGE SCALE GENOMIC DNA]</scope>
    <source>
        <strain evidence="1 2">TL1</strain>
    </source>
</reference>
<organism evidence="1 2">
    <name type="scientific">Knoellia flava TL1</name>
    <dbReference type="NCBI Taxonomy" id="1385518"/>
    <lineage>
        <taxon>Bacteria</taxon>
        <taxon>Bacillati</taxon>
        <taxon>Actinomycetota</taxon>
        <taxon>Actinomycetes</taxon>
        <taxon>Micrococcales</taxon>
        <taxon>Intrasporangiaceae</taxon>
        <taxon>Knoellia</taxon>
    </lineage>
</organism>